<accession>A0ABX1VP01</accession>
<proteinExistence type="predicted"/>
<organism evidence="2 3">
    <name type="scientific">Lacrimispora defluvii</name>
    <dbReference type="NCBI Taxonomy" id="2719233"/>
    <lineage>
        <taxon>Bacteria</taxon>
        <taxon>Bacillati</taxon>
        <taxon>Bacillota</taxon>
        <taxon>Clostridia</taxon>
        <taxon>Lachnospirales</taxon>
        <taxon>Lachnospiraceae</taxon>
        <taxon>Lacrimispora</taxon>
    </lineage>
</organism>
<protein>
    <submittedName>
        <fullName evidence="2">Flavodoxin</fullName>
    </submittedName>
</protein>
<dbReference type="Gene3D" id="3.40.50.360">
    <property type="match status" value="1"/>
</dbReference>
<evidence type="ECO:0000313" key="3">
    <source>
        <dbReference type="Proteomes" id="UP000539052"/>
    </source>
</evidence>
<dbReference type="RefSeq" id="WP_170820773.1">
    <property type="nucleotide sequence ID" value="NZ_JAAOXG010000013.1"/>
</dbReference>
<dbReference type="PANTHER" id="PTHR38030">
    <property type="entry name" value="PROTOPORPHYRINOGEN IX DEHYDROGENASE [MENAQUINONE]"/>
    <property type="match status" value="1"/>
</dbReference>
<dbReference type="InterPro" id="IPR052200">
    <property type="entry name" value="Protoporphyrinogen_IX_DH"/>
</dbReference>
<name>A0ABX1VP01_9FIRM</name>
<keyword evidence="3" id="KW-1185">Reference proteome</keyword>
<dbReference type="PANTHER" id="PTHR38030:SF2">
    <property type="entry name" value="PROTOPORPHYRINOGEN IX DEHYDROGENASE [QUINONE]"/>
    <property type="match status" value="1"/>
</dbReference>
<dbReference type="InterPro" id="IPR026816">
    <property type="entry name" value="Flavodoxin_dom"/>
</dbReference>
<dbReference type="Pfam" id="PF12724">
    <property type="entry name" value="Flavodoxin_5"/>
    <property type="match status" value="1"/>
</dbReference>
<gene>
    <name evidence="2" type="ORF">G9470_06785</name>
</gene>
<feature type="domain" description="Flavodoxin" evidence="1">
    <location>
        <begin position="6"/>
        <end position="138"/>
    </location>
</feature>
<evidence type="ECO:0000313" key="2">
    <source>
        <dbReference type="EMBL" id="NNJ29509.1"/>
    </source>
</evidence>
<reference evidence="2 3" key="1">
    <citation type="submission" date="2020-03" db="EMBL/GenBank/DDBJ databases">
        <title>Genome Sequence of industrial isolate, B5A.</title>
        <authorList>
            <person name="Sharma S."/>
            <person name="Patil P.B."/>
            <person name="Korpole S."/>
        </authorList>
    </citation>
    <scope>NUCLEOTIDE SEQUENCE [LARGE SCALE GENOMIC DNA]</scope>
    <source>
        <strain evidence="2 3">PI-S10-B5A</strain>
    </source>
</reference>
<comment type="caution">
    <text evidence="2">The sequence shown here is derived from an EMBL/GenBank/DDBJ whole genome shotgun (WGS) entry which is preliminary data.</text>
</comment>
<dbReference type="Proteomes" id="UP000539052">
    <property type="component" value="Unassembled WGS sequence"/>
</dbReference>
<dbReference type="EMBL" id="JAAOXG010000013">
    <property type="protein sequence ID" value="NNJ29509.1"/>
    <property type="molecule type" value="Genomic_DNA"/>
</dbReference>
<sequence>MSNKILVTYTSKYGSTSQYAKWIAEELKADLFPARTVNPKDLSKYDIVIYGGGLYAGGIAGVKLVTQNSCKNLIVFTVGLADPCTTDYSAIINKNFTPQLLKYTKLFHLRGGIDYKKLGPVHKTMMAMMKSMIQKKPDYERDGEDKEFLDTYNSKVNFENKQSIDSLVAYVNGICTDNNRREDAAQ</sequence>
<evidence type="ECO:0000259" key="1">
    <source>
        <dbReference type="Pfam" id="PF12724"/>
    </source>
</evidence>
<dbReference type="InterPro" id="IPR029039">
    <property type="entry name" value="Flavoprotein-like_sf"/>
</dbReference>
<dbReference type="SUPFAM" id="SSF52218">
    <property type="entry name" value="Flavoproteins"/>
    <property type="match status" value="1"/>
</dbReference>